<dbReference type="InterPro" id="IPR007159">
    <property type="entry name" value="SpoVT-AbrB_dom"/>
</dbReference>
<dbReference type="PANTHER" id="PTHR42930:SF2">
    <property type="entry name" value="PHOU DOMAIN-CONTAINING PROTEIN"/>
    <property type="match status" value="1"/>
</dbReference>
<feature type="domain" description="SpoVT-AbrB" evidence="2">
    <location>
        <begin position="10"/>
        <end position="56"/>
    </location>
</feature>
<feature type="coiled-coil region" evidence="1">
    <location>
        <begin position="265"/>
        <end position="292"/>
    </location>
</feature>
<protein>
    <recommendedName>
        <fullName evidence="2">SpoVT-AbrB domain-containing protein</fullName>
    </recommendedName>
</protein>
<keyword evidence="1" id="KW-0175">Coiled coil</keyword>
<dbReference type="SUPFAM" id="SSF109755">
    <property type="entry name" value="PhoU-like"/>
    <property type="match status" value="1"/>
</dbReference>
<dbReference type="SMART" id="SM00966">
    <property type="entry name" value="SpoVT_AbrB"/>
    <property type="match status" value="1"/>
</dbReference>
<comment type="caution">
    <text evidence="3">The sequence shown here is derived from an EMBL/GenBank/DDBJ whole genome shotgun (WGS) entry which is preliminary data.</text>
</comment>
<gene>
    <name evidence="3" type="ORF">LCGC14_1782690</name>
</gene>
<accession>A0A0F9J9U0</accession>
<name>A0A0F9J9U0_9ZZZZ</name>
<dbReference type="GO" id="GO:0045936">
    <property type="term" value="P:negative regulation of phosphate metabolic process"/>
    <property type="evidence" value="ECO:0007669"/>
    <property type="project" value="InterPro"/>
</dbReference>
<evidence type="ECO:0000256" key="1">
    <source>
        <dbReference type="SAM" id="Coils"/>
    </source>
</evidence>
<dbReference type="InterPro" id="IPR038078">
    <property type="entry name" value="PhoU-like_sf"/>
</dbReference>
<sequence length="332" mass="37850">MSFQTRKVQKTGGSSYTISLPKAWIEEQRVEKNDTLGILIQPDGNLLITPQIDPEKIIETKEIDVDKIGDGNFLFRILIGTYVMGYSRIKITSSKTFKPFIRDCITSFTQIAIGPEIIEESNNFILIKDLVDPREMPFEKTIRRMYILVQNMHENAIKAFKTGDENLAEEVIKRDDDIDRLHWLVGRQSHIVLRDIILCQKLGITLEQASHFHQISRFLERTADHAVRIAKNALLIEHEKVGKELLESILVASKLARSLLDKSHKAMLQKNINIANENIESIKELIQATEKINLNLSTNTESSISIGYIIESIRRTGEYAGDISEIIINNLL</sequence>
<dbReference type="Pfam" id="PF01895">
    <property type="entry name" value="PhoU"/>
    <property type="match status" value="1"/>
</dbReference>
<organism evidence="3">
    <name type="scientific">marine sediment metagenome</name>
    <dbReference type="NCBI Taxonomy" id="412755"/>
    <lineage>
        <taxon>unclassified sequences</taxon>
        <taxon>metagenomes</taxon>
        <taxon>ecological metagenomes</taxon>
    </lineage>
</organism>
<dbReference type="AlphaFoldDB" id="A0A0F9J9U0"/>
<dbReference type="Pfam" id="PF04014">
    <property type="entry name" value="MazE_antitoxin"/>
    <property type="match status" value="1"/>
</dbReference>
<reference evidence="3" key="1">
    <citation type="journal article" date="2015" name="Nature">
        <title>Complex archaea that bridge the gap between prokaryotes and eukaryotes.</title>
        <authorList>
            <person name="Spang A."/>
            <person name="Saw J.H."/>
            <person name="Jorgensen S.L."/>
            <person name="Zaremba-Niedzwiedzka K."/>
            <person name="Martijn J."/>
            <person name="Lind A.E."/>
            <person name="van Eijk R."/>
            <person name="Schleper C."/>
            <person name="Guy L."/>
            <person name="Ettema T.J."/>
        </authorList>
    </citation>
    <scope>NUCLEOTIDE SEQUENCE</scope>
</reference>
<dbReference type="InterPro" id="IPR028366">
    <property type="entry name" value="PhoU"/>
</dbReference>
<proteinExistence type="predicted"/>
<evidence type="ECO:0000313" key="3">
    <source>
        <dbReference type="EMBL" id="KKM02611.1"/>
    </source>
</evidence>
<dbReference type="EMBL" id="LAZR01016884">
    <property type="protein sequence ID" value="KKM02611.1"/>
    <property type="molecule type" value="Genomic_DNA"/>
</dbReference>
<evidence type="ECO:0000259" key="2">
    <source>
        <dbReference type="SMART" id="SM00966"/>
    </source>
</evidence>
<dbReference type="PANTHER" id="PTHR42930">
    <property type="entry name" value="PHOSPHATE-SPECIFIC TRANSPORT SYSTEM ACCESSORY PROTEIN PHOU"/>
    <property type="match status" value="1"/>
</dbReference>
<dbReference type="GO" id="GO:0003677">
    <property type="term" value="F:DNA binding"/>
    <property type="evidence" value="ECO:0007669"/>
    <property type="project" value="InterPro"/>
</dbReference>
<dbReference type="Gene3D" id="1.20.58.220">
    <property type="entry name" value="Phosphate transport system protein phou homolog 2, domain 2"/>
    <property type="match status" value="1"/>
</dbReference>
<dbReference type="GO" id="GO:0030643">
    <property type="term" value="P:intracellular phosphate ion homeostasis"/>
    <property type="evidence" value="ECO:0007669"/>
    <property type="project" value="InterPro"/>
</dbReference>
<dbReference type="InterPro" id="IPR026022">
    <property type="entry name" value="PhoU_dom"/>
</dbReference>